<dbReference type="Gene3D" id="1.20.120.520">
    <property type="entry name" value="nmb1532 protein domain like"/>
    <property type="match status" value="1"/>
</dbReference>
<accession>Q8FLV0</accession>
<evidence type="ECO:0000259" key="2">
    <source>
        <dbReference type="Pfam" id="PF01814"/>
    </source>
</evidence>
<reference evidence="3 4" key="1">
    <citation type="journal article" date="2003" name="Genome Res.">
        <title>Comparative complete genome sequence analysis of the amino acid replacements responsible for the thermostability of Corynebacterium efficiens.</title>
        <authorList>
            <person name="Nishio Y."/>
            <person name="Nakamura Y."/>
            <person name="Kawarabayasi Y."/>
            <person name="Usuda Y."/>
            <person name="Kimura E."/>
            <person name="Sugimoto S."/>
            <person name="Matsui K."/>
            <person name="Yamagishi A."/>
            <person name="Kikuchi H."/>
            <person name="Ikeo K."/>
            <person name="Gojobori T."/>
        </authorList>
    </citation>
    <scope>NUCLEOTIDE SEQUENCE [LARGE SCALE GENOMIC DNA]</scope>
    <source>
        <strain evidence="4">DSM 44549 / YS-314 / AJ 12310 / JCM 11189 / NBRC 100395</strain>
    </source>
</reference>
<protein>
    <recommendedName>
        <fullName evidence="2">Hemerythrin-like domain-containing protein</fullName>
    </recommendedName>
</protein>
<dbReference type="Pfam" id="PF01814">
    <property type="entry name" value="Hemerythrin"/>
    <property type="match status" value="1"/>
</dbReference>
<dbReference type="eggNOG" id="COG5592">
    <property type="taxonomic scope" value="Bacteria"/>
</dbReference>
<evidence type="ECO:0000256" key="1">
    <source>
        <dbReference type="SAM" id="MobiDB-lite"/>
    </source>
</evidence>
<dbReference type="AlphaFoldDB" id="Q8FLV0"/>
<proteinExistence type="predicted"/>
<dbReference type="STRING" id="196164.gene:10743208"/>
<feature type="region of interest" description="Disordered" evidence="1">
    <location>
        <begin position="1"/>
        <end position="23"/>
    </location>
</feature>
<feature type="region of interest" description="Disordered" evidence="1">
    <location>
        <begin position="175"/>
        <end position="194"/>
    </location>
</feature>
<sequence>MAASCDHGYTRGPQEKSPGNISTAERIPTMAHADQPASSTDVTAILTADHKDMRDLLAQVHLTTDPEQRRNLVDTVTAEVMRHSVAEEMYVYPVMEEHLPNGAEEVEHDKKEHDELVTVMKELEGVDAAHPDFIELVKKFEEMLAHHAKDEEEDQFPKLRAHLPREQLEELGEKVEQAKKLAPTRPHPSAPHSELFHKTVGAGVGMVDRLRDKLTGRAT</sequence>
<evidence type="ECO:0000313" key="3">
    <source>
        <dbReference type="EMBL" id="BAC19570.1"/>
    </source>
</evidence>
<dbReference type="EMBL" id="BA000035">
    <property type="protein sequence ID" value="BAC19570.1"/>
    <property type="molecule type" value="Genomic_DNA"/>
</dbReference>
<dbReference type="CDD" id="cd12108">
    <property type="entry name" value="Hr-like"/>
    <property type="match status" value="1"/>
</dbReference>
<dbReference type="Proteomes" id="UP000001409">
    <property type="component" value="Chromosome"/>
</dbReference>
<evidence type="ECO:0000313" key="4">
    <source>
        <dbReference type="Proteomes" id="UP000001409"/>
    </source>
</evidence>
<organism evidence="3 4">
    <name type="scientific">Corynebacterium efficiens (strain DSM 44549 / YS-314 / AJ 12310 / JCM 11189 / NBRC 100395)</name>
    <dbReference type="NCBI Taxonomy" id="196164"/>
    <lineage>
        <taxon>Bacteria</taxon>
        <taxon>Bacillati</taxon>
        <taxon>Actinomycetota</taxon>
        <taxon>Actinomycetes</taxon>
        <taxon>Mycobacteriales</taxon>
        <taxon>Corynebacteriaceae</taxon>
        <taxon>Corynebacterium</taxon>
    </lineage>
</organism>
<dbReference type="KEGG" id="cef:CE2760"/>
<dbReference type="HOGENOM" id="CLU_079417_2_2_11"/>
<name>Q8FLV0_COREF</name>
<dbReference type="InterPro" id="IPR012312">
    <property type="entry name" value="Hemerythrin-like"/>
</dbReference>
<dbReference type="PANTHER" id="PTHR35585:SF1">
    <property type="entry name" value="HHE DOMAIN PROTEIN (AFU_ORTHOLOGUE AFUA_4G00730)"/>
    <property type="match status" value="1"/>
</dbReference>
<dbReference type="PANTHER" id="PTHR35585">
    <property type="entry name" value="HHE DOMAIN PROTEIN (AFU_ORTHOLOGUE AFUA_4G00730)"/>
    <property type="match status" value="1"/>
</dbReference>
<keyword evidence="4" id="KW-1185">Reference proteome</keyword>
<feature type="domain" description="Hemerythrin-like" evidence="2">
    <location>
        <begin position="43"/>
        <end position="159"/>
    </location>
</feature>